<keyword evidence="4" id="KW-1185">Reference proteome</keyword>
<protein>
    <submittedName>
        <fullName evidence="3">Fasciclin domain-containing protein</fullName>
    </submittedName>
</protein>
<dbReference type="Pfam" id="PF02469">
    <property type="entry name" value="Fasciclin"/>
    <property type="match status" value="1"/>
</dbReference>
<dbReference type="InterPro" id="IPR036378">
    <property type="entry name" value="FAS1_dom_sf"/>
</dbReference>
<dbReference type="InterPro" id="IPR000782">
    <property type="entry name" value="FAS1_domain"/>
</dbReference>
<evidence type="ECO:0000259" key="2">
    <source>
        <dbReference type="PROSITE" id="PS50213"/>
    </source>
</evidence>
<proteinExistence type="predicted"/>
<dbReference type="AlphaFoldDB" id="A0A6M4ISG5"/>
<dbReference type="InterPro" id="IPR050904">
    <property type="entry name" value="Adhesion/Biosynth-related"/>
</dbReference>
<keyword evidence="1" id="KW-0732">Signal</keyword>
<dbReference type="GO" id="GO:0005615">
    <property type="term" value="C:extracellular space"/>
    <property type="evidence" value="ECO:0007669"/>
    <property type="project" value="TreeGrafter"/>
</dbReference>
<feature type="domain" description="FAS1" evidence="2">
    <location>
        <begin position="40"/>
        <end position="172"/>
    </location>
</feature>
<gene>
    <name evidence="3" type="ORF">HKW67_13220</name>
</gene>
<dbReference type="Proteomes" id="UP000500938">
    <property type="component" value="Chromosome"/>
</dbReference>
<dbReference type="SMART" id="SM00554">
    <property type="entry name" value="FAS1"/>
    <property type="match status" value="1"/>
</dbReference>
<dbReference type="EMBL" id="CP053085">
    <property type="protein sequence ID" value="QJR36396.1"/>
    <property type="molecule type" value="Genomic_DNA"/>
</dbReference>
<dbReference type="PROSITE" id="PS50213">
    <property type="entry name" value="FAS1"/>
    <property type="match status" value="1"/>
</dbReference>
<accession>A0A6M4ISG5</accession>
<sequence>MPCTPSRVLLAALFSASLSASLTLAPQASAQHPSRSASTSPTIPQVAKTAGQFTTLLAAVDAAGLTQTLLGRGPFTLFAPTDEAFKRLPNGTVAELLKPENREKLRTILTYHVVAGRVTAAQARTVRTAETVADLDVRISDVNGELRINDATVRIADIPASNGIIHVIDRVLLPPDARASESASVSASGSATSLIDYAIDRGAPLYNDGQPASTVAIYEVVASALLAFNDREVPDEAKRGLRAALRESRGTPRERAVALRRALDSARQMGAR</sequence>
<dbReference type="KEGG" id="ggr:HKW67_13220"/>
<name>A0A6M4ISG5_9BACT</name>
<dbReference type="PANTHER" id="PTHR10900:SF77">
    <property type="entry name" value="FI19380P1"/>
    <property type="match status" value="1"/>
</dbReference>
<reference evidence="3 4" key="1">
    <citation type="submission" date="2020-05" db="EMBL/GenBank/DDBJ databases">
        <title>Complete genome sequence of Gemmatimonas greenlandica TET16.</title>
        <authorList>
            <person name="Zeng Y."/>
        </authorList>
    </citation>
    <scope>NUCLEOTIDE SEQUENCE [LARGE SCALE GENOMIC DNA]</scope>
    <source>
        <strain evidence="3 4">TET16</strain>
    </source>
</reference>
<evidence type="ECO:0000313" key="4">
    <source>
        <dbReference type="Proteomes" id="UP000500938"/>
    </source>
</evidence>
<evidence type="ECO:0000256" key="1">
    <source>
        <dbReference type="SAM" id="SignalP"/>
    </source>
</evidence>
<feature type="signal peptide" evidence="1">
    <location>
        <begin position="1"/>
        <end position="30"/>
    </location>
</feature>
<feature type="chain" id="PRO_5026819419" evidence="1">
    <location>
        <begin position="31"/>
        <end position="272"/>
    </location>
</feature>
<organism evidence="3 4">
    <name type="scientific">Gemmatimonas groenlandica</name>
    <dbReference type="NCBI Taxonomy" id="2732249"/>
    <lineage>
        <taxon>Bacteria</taxon>
        <taxon>Pseudomonadati</taxon>
        <taxon>Gemmatimonadota</taxon>
        <taxon>Gemmatimonadia</taxon>
        <taxon>Gemmatimonadales</taxon>
        <taxon>Gemmatimonadaceae</taxon>
        <taxon>Gemmatimonas</taxon>
    </lineage>
</organism>
<evidence type="ECO:0000313" key="3">
    <source>
        <dbReference type="EMBL" id="QJR36396.1"/>
    </source>
</evidence>
<dbReference type="Gene3D" id="2.30.180.10">
    <property type="entry name" value="FAS1 domain"/>
    <property type="match status" value="1"/>
</dbReference>
<dbReference type="FunFam" id="2.30.180.10:FF:000014">
    <property type="entry name" value="Stabilin 1"/>
    <property type="match status" value="1"/>
</dbReference>
<dbReference type="PANTHER" id="PTHR10900">
    <property type="entry name" value="PERIOSTIN-RELATED"/>
    <property type="match status" value="1"/>
</dbReference>
<dbReference type="SUPFAM" id="SSF82153">
    <property type="entry name" value="FAS1 domain"/>
    <property type="match status" value="1"/>
</dbReference>